<gene>
    <name evidence="3" type="ORF">J2X05_000817</name>
</gene>
<dbReference type="EMBL" id="JAVDVX010000001">
    <property type="protein sequence ID" value="MDR7088814.1"/>
    <property type="molecule type" value="Genomic_DNA"/>
</dbReference>
<keyword evidence="4" id="KW-1185">Reference proteome</keyword>
<evidence type="ECO:0000313" key="4">
    <source>
        <dbReference type="Proteomes" id="UP001253595"/>
    </source>
</evidence>
<dbReference type="Pfam" id="PF10099">
    <property type="entry name" value="RskA_C"/>
    <property type="match status" value="1"/>
</dbReference>
<evidence type="ECO:0000313" key="3">
    <source>
        <dbReference type="EMBL" id="MDR7088814.1"/>
    </source>
</evidence>
<proteinExistence type="predicted"/>
<reference evidence="3 4" key="1">
    <citation type="submission" date="2023-07" db="EMBL/GenBank/DDBJ databases">
        <title>Sorghum-associated microbial communities from plants grown in Nebraska, USA.</title>
        <authorList>
            <person name="Schachtman D."/>
        </authorList>
    </citation>
    <scope>NUCLEOTIDE SEQUENCE [LARGE SCALE GENOMIC DNA]</scope>
    <source>
        <strain evidence="3 4">BE190</strain>
    </source>
</reference>
<organism evidence="3 4">
    <name type="scientific">Cellvibrio fibrivorans</name>
    <dbReference type="NCBI Taxonomy" id="126350"/>
    <lineage>
        <taxon>Bacteria</taxon>
        <taxon>Pseudomonadati</taxon>
        <taxon>Pseudomonadota</taxon>
        <taxon>Gammaproteobacteria</taxon>
        <taxon>Cellvibrionales</taxon>
        <taxon>Cellvibrionaceae</taxon>
        <taxon>Cellvibrio</taxon>
    </lineage>
</organism>
<comment type="caution">
    <text evidence="3">The sequence shown here is derived from an EMBL/GenBank/DDBJ whole genome shotgun (WGS) entry which is preliminary data.</text>
</comment>
<feature type="domain" description="Anti-sigma K factor RskA C-terminal" evidence="2">
    <location>
        <begin position="104"/>
        <end position="223"/>
    </location>
</feature>
<feature type="transmembrane region" description="Helical" evidence="1">
    <location>
        <begin position="100"/>
        <end position="119"/>
    </location>
</feature>
<evidence type="ECO:0000259" key="2">
    <source>
        <dbReference type="Pfam" id="PF10099"/>
    </source>
</evidence>
<dbReference type="InterPro" id="IPR051474">
    <property type="entry name" value="Anti-sigma-K/W_factor"/>
</dbReference>
<dbReference type="PANTHER" id="PTHR37461:SF1">
    <property type="entry name" value="ANTI-SIGMA-K FACTOR RSKA"/>
    <property type="match status" value="1"/>
</dbReference>
<dbReference type="PANTHER" id="PTHR37461">
    <property type="entry name" value="ANTI-SIGMA-K FACTOR RSKA"/>
    <property type="match status" value="1"/>
</dbReference>
<sequence length="234" mass="25854">MNYLTEERQNALSSEYVLGSLHGPARIRFQRLLMQHNSMRHTLWRWESRLNELGTALPDVQPAPEVWERIQARLGFTTVPPVTSSNVVSLPQRKPRALQWLAGLSAAAAILMAVLLVNLQPVEPLLPGQIAVVQSEKAQALWLIELREDQLLVTATDKFKALDNQDYELWMVAADGRPPISLGLLPKQGKLSLPRSVLFDQVQVAALAVSLEPLGGSPTGQPTTVLYTAELVAM</sequence>
<dbReference type="RefSeq" id="WP_310068943.1">
    <property type="nucleotide sequence ID" value="NZ_JAVDVX010000001.1"/>
</dbReference>
<keyword evidence="1" id="KW-0472">Membrane</keyword>
<dbReference type="Proteomes" id="UP001253595">
    <property type="component" value="Unassembled WGS sequence"/>
</dbReference>
<accession>A0ABU1UUE9</accession>
<name>A0ABU1UUE9_9GAMM</name>
<keyword evidence="1" id="KW-0812">Transmembrane</keyword>
<evidence type="ECO:0000256" key="1">
    <source>
        <dbReference type="SAM" id="Phobius"/>
    </source>
</evidence>
<dbReference type="InterPro" id="IPR018764">
    <property type="entry name" value="RskA_C"/>
</dbReference>
<keyword evidence="1" id="KW-1133">Transmembrane helix</keyword>
<protein>
    <submittedName>
        <fullName evidence="3">Anti-sigma-K factor RskA</fullName>
    </submittedName>
</protein>